<comment type="caution">
    <text evidence="1">The sequence shown here is derived from an EMBL/GenBank/DDBJ whole genome shotgun (WGS) entry which is preliminary data.</text>
</comment>
<dbReference type="eggNOG" id="COG4448">
    <property type="taxonomic scope" value="Bacteria"/>
</dbReference>
<evidence type="ECO:0000313" key="1">
    <source>
        <dbReference type="EMBL" id="KKI98683.1"/>
    </source>
</evidence>
<reference evidence="1" key="1">
    <citation type="submission" date="2012-04" db="EMBL/GenBank/DDBJ databases">
        <authorList>
            <person name="Borisov I.G."/>
            <person name="Ivanikova N.V."/>
            <person name="Pinevich A.V."/>
        </authorList>
    </citation>
    <scope>NUCLEOTIDE SEQUENCE</scope>
    <source>
        <strain evidence="1">CALU 1027</strain>
    </source>
</reference>
<dbReference type="PANTHER" id="PTHR42110:SF1">
    <property type="entry name" value="L-ASPARAGINASE, PUTATIVE (AFU_ORTHOLOGUE AFUA_3G11890)-RELATED"/>
    <property type="match status" value="1"/>
</dbReference>
<dbReference type="EMBL" id="AJTX02000007">
    <property type="protein sequence ID" value="KKI98683.1"/>
    <property type="molecule type" value="Genomic_DNA"/>
</dbReference>
<dbReference type="PANTHER" id="PTHR42110">
    <property type="entry name" value="L-ASPARAGINASE, PUTATIVE (AFU_ORTHOLOGUE AFUA_3G11890)-RELATED"/>
    <property type="match status" value="1"/>
</dbReference>
<dbReference type="InterPro" id="IPR010349">
    <property type="entry name" value="Asparaginase_II"/>
</dbReference>
<protein>
    <submittedName>
        <fullName evidence="1">Asparaginase</fullName>
    </submittedName>
</protein>
<dbReference type="AlphaFoldDB" id="A0A0M2PVH1"/>
<organism evidence="1 2">
    <name type="scientific">Prochlorothrix hollandica PCC 9006 = CALU 1027</name>
    <dbReference type="NCBI Taxonomy" id="317619"/>
    <lineage>
        <taxon>Bacteria</taxon>
        <taxon>Bacillati</taxon>
        <taxon>Cyanobacteriota</taxon>
        <taxon>Cyanophyceae</taxon>
        <taxon>Prochlorotrichales</taxon>
        <taxon>Prochlorotrichaceae</taxon>
        <taxon>Prochlorothrix</taxon>
    </lineage>
</organism>
<dbReference type="STRING" id="317619.GCA_000332315_01674"/>
<proteinExistence type="predicted"/>
<dbReference type="Proteomes" id="UP000034681">
    <property type="component" value="Unassembled WGS sequence"/>
</dbReference>
<name>A0A0M2PVH1_PROHO</name>
<dbReference type="Pfam" id="PF06089">
    <property type="entry name" value="Asparaginase_II"/>
    <property type="match status" value="1"/>
</dbReference>
<evidence type="ECO:0000313" key="2">
    <source>
        <dbReference type="Proteomes" id="UP000034681"/>
    </source>
</evidence>
<dbReference type="OrthoDB" id="9770793at2"/>
<accession>A0A0M2PVH1</accession>
<sequence>MNRAKRTQTESLHVQLLREGILESVHQVQAVVCDPKGRVLMSAGDPETEAFIRSALKPFQALATINAGTLDLFGLNDRDLAIICSSHQGSVEQARQAFNILWHCDVDPSALQCPIPLGKRSPLEHNCSGKHSGMLAICQQQGWPLTDYTRKKHPLQQLILTKVAELLQIPPAEMMMAQDDCGAPTLLMTLRQMASLYAQMASNDHVDMERVVRAMTYHPHLVAGEGAFDTELMRLSGGQVVSKSGAEGIQCVAFIGEGLGLAVKVMDGAKRAKYAVTIALLQQLGWVEGSTLDSLSEQFMSIDLIKRLDVRGELTLL</sequence>
<dbReference type="RefSeq" id="WP_017712171.1">
    <property type="nucleotide sequence ID" value="NZ_KB235936.1"/>
</dbReference>
<keyword evidence="2" id="KW-1185">Reference proteome</keyword>
<gene>
    <name evidence="1" type="ORF">PROH_17700</name>
</gene>